<accession>A0A380S569</accession>
<gene>
    <name evidence="1" type="ORF">SAMN05661053_1767</name>
</gene>
<reference evidence="1 2" key="1">
    <citation type="submission" date="2017-08" db="EMBL/GenBank/DDBJ databases">
        <authorList>
            <person name="de Groot N.N."/>
        </authorList>
    </citation>
    <scope>NUCLEOTIDE SEQUENCE [LARGE SCALE GENOMIC DNA]</scope>
    <source>
        <strain evidence="1 2">HM2</strain>
    </source>
</reference>
<dbReference type="Proteomes" id="UP000255423">
    <property type="component" value="Unassembled WGS sequence"/>
</dbReference>
<dbReference type="EMBL" id="UHJL01000002">
    <property type="protein sequence ID" value="SUQ24367.1"/>
    <property type="molecule type" value="Genomic_DNA"/>
</dbReference>
<dbReference type="SUPFAM" id="SSF56399">
    <property type="entry name" value="ADP-ribosylation"/>
    <property type="match status" value="1"/>
</dbReference>
<organism evidence="1 2">
    <name type="scientific">Fibrobacter succinogenes</name>
    <name type="common">Bacteroides succinogenes</name>
    <dbReference type="NCBI Taxonomy" id="833"/>
    <lineage>
        <taxon>Bacteria</taxon>
        <taxon>Pseudomonadati</taxon>
        <taxon>Fibrobacterota</taxon>
        <taxon>Fibrobacteria</taxon>
        <taxon>Fibrobacterales</taxon>
        <taxon>Fibrobacteraceae</taxon>
        <taxon>Fibrobacter</taxon>
    </lineage>
</organism>
<dbReference type="RefSeq" id="WP_072827854.1">
    <property type="nucleotide sequence ID" value="NZ_UHJL01000002.1"/>
</dbReference>
<proteinExistence type="predicted"/>
<evidence type="ECO:0000313" key="1">
    <source>
        <dbReference type="EMBL" id="SUQ24367.1"/>
    </source>
</evidence>
<evidence type="ECO:0000313" key="2">
    <source>
        <dbReference type="Proteomes" id="UP000255423"/>
    </source>
</evidence>
<sequence>MDDIYLDRPNLYIGFHGCEKNVGIDLILHPNRIHMSAHDYEWLGHGFYVWENNYDRALDWASNHYPKFKEPFAIGVVYTLEKCLDLTDKHFIELLSMDYPEFLLDLKRMGTSVPQNTDLKGMPNPSGVLRFLDCFLIEHVHSVNDIAEDIPYFDSVRGAFTEGVPAYPGTQFGDKNHIQVCVRNKKCIKGFFLPRY</sequence>
<dbReference type="AlphaFoldDB" id="A0A380S569"/>
<evidence type="ECO:0008006" key="3">
    <source>
        <dbReference type="Google" id="ProtNLM"/>
    </source>
</evidence>
<protein>
    <recommendedName>
        <fullName evidence="3">DUF3990 domain-containing protein</fullName>
    </recommendedName>
</protein>
<name>A0A380S569_FIBSU</name>